<reference evidence="8 9" key="1">
    <citation type="submission" date="2016-04" db="EMBL/GenBank/DDBJ databases">
        <title>Draft genome sequence of freshwater magnetotactic bacteria Magnetospirillum marisnigri SP-1 and Magnetospirillum moscoviense BB-1.</title>
        <authorList>
            <person name="Koziaeva V."/>
            <person name="Dziuba M.V."/>
            <person name="Ivanov T.M."/>
            <person name="Kuznetsov B."/>
            <person name="Grouzdev D.S."/>
        </authorList>
    </citation>
    <scope>NUCLEOTIDE SEQUENCE [LARGE SCALE GENOMIC DNA]</scope>
    <source>
        <strain evidence="8 9">BB-1</strain>
    </source>
</reference>
<protein>
    <submittedName>
        <fullName evidence="8">MFS transporter permease</fullName>
    </submittedName>
</protein>
<feature type="transmembrane region" description="Helical" evidence="6">
    <location>
        <begin position="50"/>
        <end position="70"/>
    </location>
</feature>
<dbReference type="PANTHER" id="PTHR43124:SF3">
    <property type="entry name" value="CHLORAMPHENICOL EFFLUX PUMP RV0191"/>
    <property type="match status" value="1"/>
</dbReference>
<feature type="domain" description="Major facilitator superfamily (MFS) profile" evidence="7">
    <location>
        <begin position="14"/>
        <end position="408"/>
    </location>
</feature>
<dbReference type="STRING" id="1437059.A6A05_13680"/>
<comment type="subcellular location">
    <subcellularLocation>
        <location evidence="1">Cell membrane</location>
        <topology evidence="1">Multi-pass membrane protein</topology>
    </subcellularLocation>
</comment>
<evidence type="ECO:0000259" key="7">
    <source>
        <dbReference type="PROSITE" id="PS50850"/>
    </source>
</evidence>
<keyword evidence="5 6" id="KW-0472">Membrane</keyword>
<feature type="transmembrane region" description="Helical" evidence="6">
    <location>
        <begin position="286"/>
        <end position="307"/>
    </location>
</feature>
<evidence type="ECO:0000256" key="5">
    <source>
        <dbReference type="ARBA" id="ARBA00023136"/>
    </source>
</evidence>
<evidence type="ECO:0000256" key="2">
    <source>
        <dbReference type="ARBA" id="ARBA00022475"/>
    </source>
</evidence>
<keyword evidence="9" id="KW-1185">Reference proteome</keyword>
<dbReference type="InterPro" id="IPR050189">
    <property type="entry name" value="MFS_Efflux_Transporters"/>
</dbReference>
<evidence type="ECO:0000256" key="6">
    <source>
        <dbReference type="SAM" id="Phobius"/>
    </source>
</evidence>
<dbReference type="Gene3D" id="1.20.1250.20">
    <property type="entry name" value="MFS general substrate transporter like domains"/>
    <property type="match status" value="2"/>
</dbReference>
<comment type="caution">
    <text evidence="8">The sequence shown here is derived from an EMBL/GenBank/DDBJ whole genome shotgun (WGS) entry which is preliminary data.</text>
</comment>
<feature type="transmembrane region" description="Helical" evidence="6">
    <location>
        <begin position="382"/>
        <end position="404"/>
    </location>
</feature>
<sequence>MQPSLSLRVLALRVLAPFAAGYFLSYLYRTVNAVLAPMISKAVPLDAGDLGLMTGVYFLAFGSFQLPLGILLDRFGPRRVEAALLLFAAAGSAAFSVAQSAETLIIGRALVGLGVSACLMAALKANVQFFPPAKLPLFNGIILSAGGLGAVAATAPVQAALAFVDWRTIFVVLAFLTVAAAVNLFLVVPDRHGSAVPESLPQQLAEVGRIYRDRRFWRLLPVGVVSQAAFMAIQGLWAGPWLRDVAGLPADGVATGLTAMAAGMAAGFLGWGVIAERAGRVGIDPARVLGGGLALFLICQALMMAGLGAAPMVLAVVYGFSGASSTLCYVVATRGFSPHLAGRATTSLNLGMFMGAFLMQWGLGAVIGMWPKSEIGWPAEAFTIAFAVPAVLLAASMVWALPLLRKPA</sequence>
<accession>A0A178MLS5</accession>
<organism evidence="8 9">
    <name type="scientific">Magnetospirillum moscoviense</name>
    <dbReference type="NCBI Taxonomy" id="1437059"/>
    <lineage>
        <taxon>Bacteria</taxon>
        <taxon>Pseudomonadati</taxon>
        <taxon>Pseudomonadota</taxon>
        <taxon>Alphaproteobacteria</taxon>
        <taxon>Rhodospirillales</taxon>
        <taxon>Rhodospirillaceae</taxon>
        <taxon>Magnetospirillum</taxon>
    </lineage>
</organism>
<feature type="transmembrane region" description="Helical" evidence="6">
    <location>
        <begin position="105"/>
        <end position="123"/>
    </location>
</feature>
<dbReference type="OrthoDB" id="272777at2"/>
<feature type="transmembrane region" description="Helical" evidence="6">
    <location>
        <begin position="313"/>
        <end position="336"/>
    </location>
</feature>
<proteinExistence type="predicted"/>
<gene>
    <name evidence="8" type="ORF">A6A05_13680</name>
</gene>
<name>A0A178MLS5_9PROT</name>
<evidence type="ECO:0000313" key="9">
    <source>
        <dbReference type="Proteomes" id="UP000078543"/>
    </source>
</evidence>
<dbReference type="PANTHER" id="PTHR43124">
    <property type="entry name" value="PURINE EFFLUX PUMP PBUE"/>
    <property type="match status" value="1"/>
</dbReference>
<evidence type="ECO:0000256" key="3">
    <source>
        <dbReference type="ARBA" id="ARBA00022692"/>
    </source>
</evidence>
<evidence type="ECO:0000313" key="8">
    <source>
        <dbReference type="EMBL" id="OAN49463.1"/>
    </source>
</evidence>
<keyword evidence="3 6" id="KW-0812">Transmembrane</keyword>
<feature type="transmembrane region" description="Helical" evidence="6">
    <location>
        <begin position="82"/>
        <end position="99"/>
    </location>
</feature>
<dbReference type="EMBL" id="LWQU01000148">
    <property type="protein sequence ID" value="OAN49463.1"/>
    <property type="molecule type" value="Genomic_DNA"/>
</dbReference>
<keyword evidence="2" id="KW-1003">Cell membrane</keyword>
<dbReference type="PROSITE" id="PS50850">
    <property type="entry name" value="MFS"/>
    <property type="match status" value="1"/>
</dbReference>
<dbReference type="GO" id="GO:0005886">
    <property type="term" value="C:plasma membrane"/>
    <property type="evidence" value="ECO:0007669"/>
    <property type="project" value="UniProtKB-SubCell"/>
</dbReference>
<feature type="transmembrane region" description="Helical" evidence="6">
    <location>
        <begin position="135"/>
        <end position="157"/>
    </location>
</feature>
<dbReference type="GO" id="GO:0022857">
    <property type="term" value="F:transmembrane transporter activity"/>
    <property type="evidence" value="ECO:0007669"/>
    <property type="project" value="InterPro"/>
</dbReference>
<dbReference type="InterPro" id="IPR036259">
    <property type="entry name" value="MFS_trans_sf"/>
</dbReference>
<feature type="transmembrane region" description="Helical" evidence="6">
    <location>
        <begin position="348"/>
        <end position="370"/>
    </location>
</feature>
<dbReference type="Proteomes" id="UP000078543">
    <property type="component" value="Unassembled WGS sequence"/>
</dbReference>
<evidence type="ECO:0000256" key="1">
    <source>
        <dbReference type="ARBA" id="ARBA00004651"/>
    </source>
</evidence>
<feature type="transmembrane region" description="Helical" evidence="6">
    <location>
        <begin position="169"/>
        <end position="188"/>
    </location>
</feature>
<feature type="transmembrane region" description="Helical" evidence="6">
    <location>
        <begin position="219"/>
        <end position="240"/>
    </location>
</feature>
<dbReference type="InterPro" id="IPR011701">
    <property type="entry name" value="MFS"/>
</dbReference>
<dbReference type="SUPFAM" id="SSF103473">
    <property type="entry name" value="MFS general substrate transporter"/>
    <property type="match status" value="1"/>
</dbReference>
<keyword evidence="4 6" id="KW-1133">Transmembrane helix</keyword>
<feature type="transmembrane region" description="Helical" evidence="6">
    <location>
        <begin position="7"/>
        <end position="28"/>
    </location>
</feature>
<evidence type="ECO:0000256" key="4">
    <source>
        <dbReference type="ARBA" id="ARBA00022989"/>
    </source>
</evidence>
<dbReference type="InterPro" id="IPR020846">
    <property type="entry name" value="MFS_dom"/>
</dbReference>
<dbReference type="AlphaFoldDB" id="A0A178MLS5"/>
<dbReference type="Pfam" id="PF07690">
    <property type="entry name" value="MFS_1"/>
    <property type="match status" value="1"/>
</dbReference>
<feature type="transmembrane region" description="Helical" evidence="6">
    <location>
        <begin position="252"/>
        <end position="274"/>
    </location>
</feature>